<proteinExistence type="predicted"/>
<sequence length="237" mass="26717">MARPRKASDQSSTVSVSLRVDPAIKYAIDIAARVQKRTVTGVVEWSVEKALDQVMMPADFLVEGNKGPALPEPISVIKAVKEKLWSPDEAIRLVTLAFQYPSLLAFDESIVWESIRLSPPFWKFTPRVLTEANPWRNARLDVISSYWETLLQRIADAGGIVQVSYEDVGLPTPLELEERKAKAITESDGFYQQMAIESENLRRQNEALHYLTDQLFELLKKVDPEKAKSIKGLPPLP</sequence>
<dbReference type="Proteomes" id="UP000182894">
    <property type="component" value="Unassembled WGS sequence"/>
</dbReference>
<evidence type="ECO:0000313" key="2">
    <source>
        <dbReference type="Proteomes" id="UP000182894"/>
    </source>
</evidence>
<dbReference type="EMBL" id="FNCO01000017">
    <property type="protein sequence ID" value="SDI79137.1"/>
    <property type="molecule type" value="Genomic_DNA"/>
</dbReference>
<dbReference type="RefSeq" id="WP_074757380.1">
    <property type="nucleotide sequence ID" value="NZ_FNCO01000017.1"/>
</dbReference>
<evidence type="ECO:0000313" key="1">
    <source>
        <dbReference type="EMBL" id="SDI79137.1"/>
    </source>
</evidence>
<reference evidence="2" key="1">
    <citation type="submission" date="2016-10" db="EMBL/GenBank/DDBJ databases">
        <authorList>
            <person name="Varghese N."/>
            <person name="Submissions S."/>
        </authorList>
    </citation>
    <scope>NUCLEOTIDE SEQUENCE [LARGE SCALE GENOMIC DNA]</scope>
    <source>
        <strain evidence="2">ATCC 700689</strain>
    </source>
</reference>
<dbReference type="STRING" id="89065.SAMN05216605_11772"/>
<organism evidence="1 2">
    <name type="scientific">Pseudomonas abietaniphila</name>
    <dbReference type="NCBI Taxonomy" id="89065"/>
    <lineage>
        <taxon>Bacteria</taxon>
        <taxon>Pseudomonadati</taxon>
        <taxon>Pseudomonadota</taxon>
        <taxon>Gammaproteobacteria</taxon>
        <taxon>Pseudomonadales</taxon>
        <taxon>Pseudomonadaceae</taxon>
        <taxon>Pseudomonas</taxon>
    </lineage>
</organism>
<accession>A0A1G8NGC0</accession>
<name>A0A1G8NGC0_9PSED</name>
<gene>
    <name evidence="1" type="ORF">SAMN05216605_11772</name>
</gene>
<dbReference type="AlphaFoldDB" id="A0A1G8NGC0"/>
<dbReference type="OrthoDB" id="7030385at2"/>
<protein>
    <submittedName>
        <fullName evidence="1">Uncharacterized protein</fullName>
    </submittedName>
</protein>
<keyword evidence="2" id="KW-1185">Reference proteome</keyword>